<reference evidence="3 4" key="1">
    <citation type="journal article" date="2024" name="Science">
        <title>Giant polyketide synthase enzymes in the biosynthesis of giant marine polyether toxins.</title>
        <authorList>
            <person name="Fallon T.R."/>
            <person name="Shende V.V."/>
            <person name="Wierzbicki I.H."/>
            <person name="Pendleton A.L."/>
            <person name="Watervoot N.F."/>
            <person name="Auber R.P."/>
            <person name="Gonzalez D.J."/>
            <person name="Wisecaver J.H."/>
            <person name="Moore B.S."/>
        </authorList>
    </citation>
    <scope>NUCLEOTIDE SEQUENCE [LARGE SCALE GENOMIC DNA]</scope>
    <source>
        <strain evidence="3 4">12B1</strain>
    </source>
</reference>
<evidence type="ECO:0000259" key="2">
    <source>
        <dbReference type="PROSITE" id="PS50106"/>
    </source>
</evidence>
<evidence type="ECO:0000256" key="1">
    <source>
        <dbReference type="SAM" id="MobiDB-lite"/>
    </source>
</evidence>
<feature type="region of interest" description="Disordered" evidence="1">
    <location>
        <begin position="29"/>
        <end position="84"/>
    </location>
</feature>
<accession>A0AB34JTA3</accession>
<proteinExistence type="predicted"/>
<feature type="region of interest" description="Disordered" evidence="1">
    <location>
        <begin position="301"/>
        <end position="391"/>
    </location>
</feature>
<organism evidence="3 4">
    <name type="scientific">Prymnesium parvum</name>
    <name type="common">Toxic golden alga</name>
    <dbReference type="NCBI Taxonomy" id="97485"/>
    <lineage>
        <taxon>Eukaryota</taxon>
        <taxon>Haptista</taxon>
        <taxon>Haptophyta</taxon>
        <taxon>Prymnesiophyceae</taxon>
        <taxon>Prymnesiales</taxon>
        <taxon>Prymnesiaceae</taxon>
        <taxon>Prymnesium</taxon>
    </lineage>
</organism>
<protein>
    <recommendedName>
        <fullName evidence="2">PDZ domain-containing protein</fullName>
    </recommendedName>
</protein>
<dbReference type="Gene3D" id="2.30.42.10">
    <property type="match status" value="1"/>
</dbReference>
<evidence type="ECO:0000313" key="3">
    <source>
        <dbReference type="EMBL" id="KAL1523930.1"/>
    </source>
</evidence>
<sequence>MAELHFQNEGGLQELEDVSSVAPRARAIEKQDSDGGDKLLTLPQDNLSTTPMRTMMRPHHRRTPSAPASLPSAEVLRTPSSTRAAAPVGMDEEIVVQLTRVDGSFGLTLNTFNRITGLKPGSAGALAGVKVFDRVIRVDGLLLEGKMSDALKGREHVELTIERPPSALFNAIAIKENSPRATSPLMLRTPGLGSMLRQVPRPSSPLKEERNRPKSPQTPDVVRAMEALAVAASSDAPLANPAKPSDPALSVAPTTREAKLTQTRGHRRNVSEPVNVADLRGLRSELSWRDPLSGWHNRSFHFNLKGGKDSSKSGKETSSSKSEVDKACDGSPRSVTSNPDDEENEPSKARHEESSGVEGRREWWRRGSKVDAEAKARAKETARLEKETKKELQRLKEPRGVPIALPVMRFEVDADEDEQGVIEVC</sequence>
<feature type="domain" description="PDZ" evidence="2">
    <location>
        <begin position="95"/>
        <end position="165"/>
    </location>
</feature>
<keyword evidence="4" id="KW-1185">Reference proteome</keyword>
<name>A0AB34JTA3_PRYPA</name>
<feature type="compositionally biased region" description="Basic and acidic residues" evidence="1">
    <location>
        <begin position="306"/>
        <end position="315"/>
    </location>
</feature>
<feature type="compositionally biased region" description="Basic and acidic residues" evidence="1">
    <location>
        <begin position="345"/>
        <end position="391"/>
    </location>
</feature>
<dbReference type="EMBL" id="JBGBPQ010000005">
    <property type="protein sequence ID" value="KAL1523930.1"/>
    <property type="molecule type" value="Genomic_DNA"/>
</dbReference>
<dbReference type="InterPro" id="IPR036034">
    <property type="entry name" value="PDZ_sf"/>
</dbReference>
<feature type="region of interest" description="Disordered" evidence="1">
    <location>
        <begin position="234"/>
        <end position="272"/>
    </location>
</feature>
<dbReference type="InterPro" id="IPR001478">
    <property type="entry name" value="PDZ"/>
</dbReference>
<dbReference type="Proteomes" id="UP001515480">
    <property type="component" value="Unassembled WGS sequence"/>
</dbReference>
<comment type="caution">
    <text evidence="3">The sequence shown here is derived from an EMBL/GenBank/DDBJ whole genome shotgun (WGS) entry which is preliminary data.</text>
</comment>
<dbReference type="SUPFAM" id="SSF50156">
    <property type="entry name" value="PDZ domain-like"/>
    <property type="match status" value="1"/>
</dbReference>
<gene>
    <name evidence="3" type="ORF">AB1Y20_018846</name>
</gene>
<dbReference type="AlphaFoldDB" id="A0AB34JTA3"/>
<dbReference type="PROSITE" id="PS50106">
    <property type="entry name" value="PDZ"/>
    <property type="match status" value="1"/>
</dbReference>
<evidence type="ECO:0000313" key="4">
    <source>
        <dbReference type="Proteomes" id="UP001515480"/>
    </source>
</evidence>
<dbReference type="SMART" id="SM00228">
    <property type="entry name" value="PDZ"/>
    <property type="match status" value="1"/>
</dbReference>
<feature type="region of interest" description="Disordered" evidence="1">
    <location>
        <begin position="1"/>
        <end position="20"/>
    </location>
</feature>
<feature type="region of interest" description="Disordered" evidence="1">
    <location>
        <begin position="182"/>
        <end position="219"/>
    </location>
</feature>